<dbReference type="RefSeq" id="WP_047788658.1">
    <property type="nucleotide sequence ID" value="NZ_QUNS01000001.1"/>
</dbReference>
<name>A0A3E0IDD5_9FLAO</name>
<dbReference type="AlphaFoldDB" id="A0A3E0IDD5"/>
<comment type="caution">
    <text evidence="1">The sequence shown here is derived from an EMBL/GenBank/DDBJ whole genome shotgun (WGS) entry which is preliminary data.</text>
</comment>
<dbReference type="EMBL" id="QUNS01000001">
    <property type="protein sequence ID" value="REH56760.1"/>
    <property type="molecule type" value="Genomic_DNA"/>
</dbReference>
<evidence type="ECO:0000313" key="2">
    <source>
        <dbReference type="Proteomes" id="UP000256884"/>
    </source>
</evidence>
<protein>
    <submittedName>
        <fullName evidence="1">Uncharacterized protein DUF4261</fullName>
    </submittedName>
</protein>
<dbReference type="OrthoDB" id="4158605at2"/>
<sequence>MFNIFKKKEKSVNQAEIKPKTILCIPGNWNDRTEIVTAIAENNMNDFIFAGMVLLNLKTNKGFELEIYERDDRMKDSFKFAGMVNRIPEDFLEKIDKHKFVVYLSAETGDLKSAKEIAEAGNAILKSGGTGIKVETTGKAFTKEHWTELLTDFKESNLYQMYVLDSISDGKGTTYTCGMHNLGLKDSIVYNEEFQESVNLLSVFGYYQLIDKPKIQSGQTFSTDMDSPVFEINEERNQPNIGDELFENPYGMWKLERKASR</sequence>
<proteinExistence type="predicted"/>
<gene>
    <name evidence="1" type="ORF">C7448_101805</name>
</gene>
<keyword evidence="2" id="KW-1185">Reference proteome</keyword>
<accession>A0A3E0IDD5</accession>
<reference evidence="1 2" key="1">
    <citation type="submission" date="2018-08" db="EMBL/GenBank/DDBJ databases">
        <title>Genomic Encyclopedia of Type Strains, Phase IV (KMG-IV): sequencing the most valuable type-strain genomes for metagenomic binning, comparative biology and taxonomic classification.</title>
        <authorList>
            <person name="Goeker M."/>
        </authorList>
    </citation>
    <scope>NUCLEOTIDE SEQUENCE [LARGE SCALE GENOMIC DNA]</scope>
    <source>
        <strain evidence="1 2">DSM 18841</strain>
    </source>
</reference>
<organism evidence="1 2">
    <name type="scientific">Tenacibaculum gallaicum</name>
    <dbReference type="NCBI Taxonomy" id="561505"/>
    <lineage>
        <taxon>Bacteria</taxon>
        <taxon>Pseudomonadati</taxon>
        <taxon>Bacteroidota</taxon>
        <taxon>Flavobacteriia</taxon>
        <taxon>Flavobacteriales</taxon>
        <taxon>Flavobacteriaceae</taxon>
        <taxon>Tenacibaculum</taxon>
    </lineage>
</organism>
<dbReference type="Proteomes" id="UP000256884">
    <property type="component" value="Unassembled WGS sequence"/>
</dbReference>
<evidence type="ECO:0000313" key="1">
    <source>
        <dbReference type="EMBL" id="REH56760.1"/>
    </source>
</evidence>